<dbReference type="KEGG" id="tva:4766094"/>
<dbReference type="eggNOG" id="KOG2836">
    <property type="taxonomic scope" value="Eukaryota"/>
</dbReference>
<dbReference type="SUPFAM" id="SSF52799">
    <property type="entry name" value="(Phosphotyrosine protein) phosphatases II"/>
    <property type="match status" value="1"/>
</dbReference>
<feature type="domain" description="Tyrosine specific protein phosphatases" evidence="1">
    <location>
        <begin position="60"/>
        <end position="129"/>
    </location>
</feature>
<proteinExistence type="predicted"/>
<dbReference type="Gene3D" id="3.90.190.10">
    <property type="entry name" value="Protein tyrosine phosphatase superfamily"/>
    <property type="match status" value="1"/>
</dbReference>
<dbReference type="VEuPathDB" id="TrichDB:TVAG_308020"/>
<dbReference type="AlphaFoldDB" id="A2EGK1"/>
<protein>
    <submittedName>
        <fullName evidence="2">Protein tyrosine phosphatase, putative</fullName>
    </submittedName>
</protein>
<dbReference type="EMBL" id="DS113383">
    <property type="protein sequence ID" value="EAY08196.1"/>
    <property type="molecule type" value="Genomic_DNA"/>
</dbReference>
<dbReference type="InParanoid" id="A2EGK1"/>
<dbReference type="InterPro" id="IPR050561">
    <property type="entry name" value="PTP"/>
</dbReference>
<dbReference type="RefSeq" id="XP_001320419.1">
    <property type="nucleotide sequence ID" value="XM_001320384.1"/>
</dbReference>
<dbReference type="SMR" id="A2EGK1"/>
<dbReference type="PROSITE" id="PS50056">
    <property type="entry name" value="TYR_PHOSPHATASE_2"/>
    <property type="match status" value="1"/>
</dbReference>
<name>A2EGK1_TRIV3</name>
<reference evidence="2" key="2">
    <citation type="journal article" date="2007" name="Science">
        <title>Draft genome sequence of the sexually transmitted pathogen Trichomonas vaginalis.</title>
        <authorList>
            <person name="Carlton J.M."/>
            <person name="Hirt R.P."/>
            <person name="Silva J.C."/>
            <person name="Delcher A.L."/>
            <person name="Schatz M."/>
            <person name="Zhao Q."/>
            <person name="Wortman J.R."/>
            <person name="Bidwell S.L."/>
            <person name="Alsmark U.C.M."/>
            <person name="Besteiro S."/>
            <person name="Sicheritz-Ponten T."/>
            <person name="Noel C.J."/>
            <person name="Dacks J.B."/>
            <person name="Foster P.G."/>
            <person name="Simillion C."/>
            <person name="Van de Peer Y."/>
            <person name="Miranda-Saavedra D."/>
            <person name="Barton G.J."/>
            <person name="Westrop G.D."/>
            <person name="Mueller S."/>
            <person name="Dessi D."/>
            <person name="Fiori P.L."/>
            <person name="Ren Q."/>
            <person name="Paulsen I."/>
            <person name="Zhang H."/>
            <person name="Bastida-Corcuera F.D."/>
            <person name="Simoes-Barbosa A."/>
            <person name="Brown M.T."/>
            <person name="Hayes R.D."/>
            <person name="Mukherjee M."/>
            <person name="Okumura C.Y."/>
            <person name="Schneider R."/>
            <person name="Smith A.J."/>
            <person name="Vanacova S."/>
            <person name="Villalvazo M."/>
            <person name="Haas B.J."/>
            <person name="Pertea M."/>
            <person name="Feldblyum T.V."/>
            <person name="Utterback T.R."/>
            <person name="Shu C.L."/>
            <person name="Osoegawa K."/>
            <person name="de Jong P.J."/>
            <person name="Hrdy I."/>
            <person name="Horvathova L."/>
            <person name="Zubacova Z."/>
            <person name="Dolezal P."/>
            <person name="Malik S.B."/>
            <person name="Logsdon J.M. Jr."/>
            <person name="Henze K."/>
            <person name="Gupta A."/>
            <person name="Wang C.C."/>
            <person name="Dunne R.L."/>
            <person name="Upcroft J.A."/>
            <person name="Upcroft P."/>
            <person name="White O."/>
            <person name="Salzberg S.L."/>
            <person name="Tang P."/>
            <person name="Chiu C.-H."/>
            <person name="Lee Y.-S."/>
            <person name="Embley T.M."/>
            <person name="Coombs G.H."/>
            <person name="Mottram J.C."/>
            <person name="Tachezy J."/>
            <person name="Fraser-Liggett C.M."/>
            <person name="Johnson P.J."/>
        </authorList>
    </citation>
    <scope>NUCLEOTIDE SEQUENCE [LARGE SCALE GENOMIC DNA]</scope>
    <source>
        <strain evidence="2">G3</strain>
    </source>
</reference>
<accession>A2EGK1</accession>
<organism evidence="2 3">
    <name type="scientific">Trichomonas vaginalis (strain ATCC PRA-98 / G3)</name>
    <dbReference type="NCBI Taxonomy" id="412133"/>
    <lineage>
        <taxon>Eukaryota</taxon>
        <taxon>Metamonada</taxon>
        <taxon>Parabasalia</taxon>
        <taxon>Trichomonadida</taxon>
        <taxon>Trichomonadidae</taxon>
        <taxon>Trichomonas</taxon>
    </lineage>
</organism>
<dbReference type="GO" id="GO:0005737">
    <property type="term" value="C:cytoplasm"/>
    <property type="evidence" value="ECO:0000318"/>
    <property type="project" value="GO_Central"/>
</dbReference>
<evidence type="ECO:0000313" key="2">
    <source>
        <dbReference type="EMBL" id="EAY08196.1"/>
    </source>
</evidence>
<dbReference type="Proteomes" id="UP000001542">
    <property type="component" value="Unassembled WGS sequence"/>
</dbReference>
<sequence length="145" mass="16719">MILTAIPQRDYFMQYLSYFKQLHVKDLIVASEPDPELDFFEANHINVHSIQSEDGAAPSQKIIDLFWSLFTSPKRGHNDFIAVACRRGCGVSPALAAIALINKGYSPEEALEQMRKYNPHFITERKRRFLLTYQPTIEKNECRIS</sequence>
<dbReference type="PANTHER" id="PTHR23339">
    <property type="entry name" value="TYROSINE SPECIFIC PROTEIN PHOSPHATASE AND DUAL SPECIFICITY PROTEIN PHOSPHATASE"/>
    <property type="match status" value="1"/>
</dbReference>
<gene>
    <name evidence="2" type="ORF">TVAG_308020</name>
</gene>
<dbReference type="VEuPathDB" id="TrichDB:TVAGG3_0539940"/>
<dbReference type="InterPro" id="IPR000387">
    <property type="entry name" value="Tyr_Pase_dom"/>
</dbReference>
<dbReference type="InterPro" id="IPR029021">
    <property type="entry name" value="Prot-tyrosine_phosphatase-like"/>
</dbReference>
<dbReference type="OrthoDB" id="5632at2759"/>
<evidence type="ECO:0000313" key="3">
    <source>
        <dbReference type="Proteomes" id="UP000001542"/>
    </source>
</evidence>
<dbReference type="STRING" id="5722.A2EGK1"/>
<evidence type="ECO:0000259" key="1">
    <source>
        <dbReference type="PROSITE" id="PS50056"/>
    </source>
</evidence>
<keyword evidence="3" id="KW-1185">Reference proteome</keyword>
<reference evidence="2" key="1">
    <citation type="submission" date="2006-10" db="EMBL/GenBank/DDBJ databases">
        <authorList>
            <person name="Amadeo P."/>
            <person name="Zhao Q."/>
            <person name="Wortman J."/>
            <person name="Fraser-Liggett C."/>
            <person name="Carlton J."/>
        </authorList>
    </citation>
    <scope>NUCLEOTIDE SEQUENCE</scope>
    <source>
        <strain evidence="2">G3</strain>
    </source>
</reference>
<dbReference type="GO" id="GO:0004725">
    <property type="term" value="F:protein tyrosine phosphatase activity"/>
    <property type="evidence" value="ECO:0000318"/>
    <property type="project" value="GO_Central"/>
</dbReference>
<dbReference type="GO" id="GO:0005634">
    <property type="term" value="C:nucleus"/>
    <property type="evidence" value="ECO:0000318"/>
    <property type="project" value="GO_Central"/>
</dbReference>